<dbReference type="GeneTree" id="ENSGT00390000003133"/>
<feature type="compositionally biased region" description="Polar residues" evidence="1">
    <location>
        <begin position="312"/>
        <end position="327"/>
    </location>
</feature>
<evidence type="ECO:0000259" key="3">
    <source>
        <dbReference type="Pfam" id="PF21669"/>
    </source>
</evidence>
<dbReference type="Proteomes" id="UP000694397">
    <property type="component" value="Chromosome 8"/>
</dbReference>
<keyword evidence="6" id="KW-1185">Reference proteome</keyword>
<evidence type="ECO:0000256" key="1">
    <source>
        <dbReference type="SAM" id="MobiDB-lite"/>
    </source>
</evidence>
<dbReference type="InterPro" id="IPR053944">
    <property type="entry name" value="SHLD2_OB2"/>
</dbReference>
<dbReference type="InterPro" id="IPR031589">
    <property type="entry name" value="SHLD2_C"/>
</dbReference>
<reference evidence="5" key="3">
    <citation type="submission" date="2025-09" db="UniProtKB">
        <authorList>
            <consortium name="Ensembl"/>
        </authorList>
    </citation>
    <scope>IDENTIFICATION</scope>
</reference>
<dbReference type="Pfam" id="PF21669">
    <property type="entry name" value="SHLD2_OB1"/>
    <property type="match status" value="1"/>
</dbReference>
<gene>
    <name evidence="5" type="primary">SHLD2</name>
    <name evidence="5" type="synonym">shld2</name>
</gene>
<dbReference type="PANTHER" id="PTHR14495">
    <property type="entry name" value="SHIELDIN COMPLEX SUBUNIT 2"/>
    <property type="match status" value="1"/>
</dbReference>
<feature type="compositionally biased region" description="Basic and acidic residues" evidence="1">
    <location>
        <begin position="145"/>
        <end position="158"/>
    </location>
</feature>
<dbReference type="OrthoDB" id="10254686at2759"/>
<dbReference type="InterPro" id="IPR049507">
    <property type="entry name" value="SHLD2_OB1"/>
</dbReference>
<sequence length="835" mass="90569">MLTEVFPARSKRGEKARAEPAIFSGLVSQRSLKTVMEKAKIHVFLGAPTLPLAVSTGPDPDRGTWETAELCLLGRRLQPKASERGPREGDTGPGDAILANEVGRDCFALANEGFFRLNIDPSAVPQQCPSSPRAKGDVVQTDAVSDAREASREKHPVLNEEDSCPIAVQEYLDSSFTDPESGPEPAGASPSPSVSLETEYLSLWTMSQTLVLKGMLRTHKDPEQLGTLCTPASLPLTQLESSPELYSPGSDLMERGGPANGGASQVFLDALRERQEEGGVQLEATPEGLLCSQYSPLGKREGVPGELGFTRSADTGTTAASSLQTSPAAPVSKKTRVSPSAVRTQEPRDRTRRIPGPVQLPPTTLLARCVTRGVPYNILVAVVYPCHLKEIKLKSGAWAGSTVPLATVVVTDQSGVERKVVLWRTAAFWALTVYPGEVLLITGVMAKEDSWRRESVLQSTSSSTLLNLGQVTGGKFPRAPHTVNGRTLDLLCAHLKEKHPFLLTLPARAPQDLNAIPHVRLGALKPETLVHIVVRVSHASTFTAWRGEVSGSSKTGGVQKAMLTVVQGDSQQGEVVLWGAAMAWLPQIQRNRDAVWEFKVLLVKEDLASGRLELHSTPWGSCEPLLPGDDKARQFCKRTHPERDTVSFEIDLQTLLSQKYTGDVQLKCQITGFQFQSNPSQDVSPLINSDTPLEGILDVVSGDITFAGCGRCVSKLSTDANGIYRPCYPCLPYTGVRRYYRPALLMVKEGISKVCIQVPPILVQKILQNIPPEKLSKSVAPSSDRRFVHVVADALHCLLSVQSTVTLTVHSHFLCDENSVPIVQDFLLLDIDTQV</sequence>
<feature type="compositionally biased region" description="Low complexity" evidence="1">
    <location>
        <begin position="179"/>
        <end position="193"/>
    </location>
</feature>
<dbReference type="InterPro" id="IPR029715">
    <property type="entry name" value="FAM35A"/>
</dbReference>
<dbReference type="GO" id="GO:0010569">
    <property type="term" value="P:regulation of double-strand break repair via homologous recombination"/>
    <property type="evidence" value="ECO:0007669"/>
    <property type="project" value="TreeGrafter"/>
</dbReference>
<dbReference type="Pfam" id="PF22779">
    <property type="entry name" value="OB_SHLD2_2nd"/>
    <property type="match status" value="1"/>
</dbReference>
<evidence type="ECO:0000313" key="5">
    <source>
        <dbReference type="Ensembl" id="ENSSFOP00015031886.2"/>
    </source>
</evidence>
<protein>
    <submittedName>
        <fullName evidence="5">Shieldin complex subunit 2</fullName>
    </submittedName>
</protein>
<evidence type="ECO:0000259" key="4">
    <source>
        <dbReference type="Pfam" id="PF22779"/>
    </source>
</evidence>
<organism evidence="5 6">
    <name type="scientific">Scleropages formosus</name>
    <name type="common">Asian bonytongue</name>
    <name type="synonym">Osteoglossum formosum</name>
    <dbReference type="NCBI Taxonomy" id="113540"/>
    <lineage>
        <taxon>Eukaryota</taxon>
        <taxon>Metazoa</taxon>
        <taxon>Chordata</taxon>
        <taxon>Craniata</taxon>
        <taxon>Vertebrata</taxon>
        <taxon>Euteleostomi</taxon>
        <taxon>Actinopterygii</taxon>
        <taxon>Neopterygii</taxon>
        <taxon>Teleostei</taxon>
        <taxon>Osteoglossocephala</taxon>
        <taxon>Osteoglossomorpha</taxon>
        <taxon>Osteoglossiformes</taxon>
        <taxon>Osteoglossidae</taxon>
        <taxon>Scleropages</taxon>
    </lineage>
</organism>
<dbReference type="Ensembl" id="ENSSFOT00015032243.2">
    <property type="protein sequence ID" value="ENSSFOP00015031886.2"/>
    <property type="gene ID" value="ENSSFOG00015020419.2"/>
</dbReference>
<proteinExistence type="predicted"/>
<dbReference type="GO" id="GO:0005634">
    <property type="term" value="C:nucleus"/>
    <property type="evidence" value="ECO:0007669"/>
    <property type="project" value="TreeGrafter"/>
</dbReference>
<dbReference type="Pfam" id="PF15793">
    <property type="entry name" value="SHLD2_C"/>
    <property type="match status" value="1"/>
</dbReference>
<dbReference type="PANTHER" id="PTHR14495:SF2">
    <property type="entry name" value="SHIELDIN COMPLEX SUBUNIT 2"/>
    <property type="match status" value="1"/>
</dbReference>
<name>A0A8C9SAB5_SCLFO</name>
<dbReference type="GO" id="GO:0035861">
    <property type="term" value="C:site of double-strand break"/>
    <property type="evidence" value="ECO:0007669"/>
    <property type="project" value="TreeGrafter"/>
</dbReference>
<feature type="region of interest" description="Disordered" evidence="1">
    <location>
        <begin position="311"/>
        <end position="357"/>
    </location>
</feature>
<accession>A0A8C9SAB5</accession>
<feature type="domain" description="Shieldin complex subunit 2 second OB fold" evidence="4">
    <location>
        <begin position="525"/>
        <end position="610"/>
    </location>
</feature>
<feature type="region of interest" description="Disordered" evidence="1">
    <location>
        <begin position="125"/>
        <end position="194"/>
    </location>
</feature>
<evidence type="ECO:0000313" key="6">
    <source>
        <dbReference type="Proteomes" id="UP000694397"/>
    </source>
</evidence>
<reference evidence="5 6" key="1">
    <citation type="submission" date="2019-04" db="EMBL/GenBank/DDBJ databases">
        <authorList>
            <consortium name="Wellcome Sanger Institute Data Sharing"/>
        </authorList>
    </citation>
    <scope>NUCLEOTIDE SEQUENCE [LARGE SCALE GENOMIC DNA]</scope>
</reference>
<reference evidence="5" key="2">
    <citation type="submission" date="2025-08" db="UniProtKB">
        <authorList>
            <consortium name="Ensembl"/>
        </authorList>
    </citation>
    <scope>IDENTIFICATION</scope>
</reference>
<feature type="domain" description="Shieldin complex subunit 2 C-terminal" evidence="2">
    <location>
        <begin position="667"/>
        <end position="831"/>
    </location>
</feature>
<dbReference type="AlphaFoldDB" id="A0A8C9SAB5"/>
<evidence type="ECO:0000259" key="2">
    <source>
        <dbReference type="Pfam" id="PF15793"/>
    </source>
</evidence>
<feature type="domain" description="Shieldin complex subunit 2 first OB fold" evidence="3">
    <location>
        <begin position="363"/>
        <end position="492"/>
    </location>
</feature>